<reference evidence="2 3" key="1">
    <citation type="submission" date="2022-12" db="EMBL/GenBank/DDBJ databases">
        <title>Chromosome-level genome of Tegillarca granosa.</title>
        <authorList>
            <person name="Kim J."/>
        </authorList>
    </citation>
    <scope>NUCLEOTIDE SEQUENCE [LARGE SCALE GENOMIC DNA]</scope>
    <source>
        <strain evidence="2">Teg-2019</strain>
        <tissue evidence="2">Adductor muscle</tissue>
    </source>
</reference>
<evidence type="ECO:0000313" key="2">
    <source>
        <dbReference type="EMBL" id="KAJ8299779.1"/>
    </source>
</evidence>
<organism evidence="2 3">
    <name type="scientific">Tegillarca granosa</name>
    <name type="common">Malaysian cockle</name>
    <name type="synonym">Anadara granosa</name>
    <dbReference type="NCBI Taxonomy" id="220873"/>
    <lineage>
        <taxon>Eukaryota</taxon>
        <taxon>Metazoa</taxon>
        <taxon>Spiralia</taxon>
        <taxon>Lophotrochozoa</taxon>
        <taxon>Mollusca</taxon>
        <taxon>Bivalvia</taxon>
        <taxon>Autobranchia</taxon>
        <taxon>Pteriomorphia</taxon>
        <taxon>Arcoida</taxon>
        <taxon>Arcoidea</taxon>
        <taxon>Arcidae</taxon>
        <taxon>Tegillarca</taxon>
    </lineage>
</organism>
<proteinExistence type="predicted"/>
<evidence type="ECO:0008006" key="4">
    <source>
        <dbReference type="Google" id="ProtNLM"/>
    </source>
</evidence>
<sequence length="69" mass="7834">MMFNFLLHSITLMFMMGADGNREFRIAWMAPRSEHFSLSAASSVCALKLALNSDHITRILQNATVNKKF</sequence>
<dbReference type="EMBL" id="JARBDR010000921">
    <property type="protein sequence ID" value="KAJ8299779.1"/>
    <property type="molecule type" value="Genomic_DNA"/>
</dbReference>
<evidence type="ECO:0000256" key="1">
    <source>
        <dbReference type="SAM" id="SignalP"/>
    </source>
</evidence>
<name>A0ABQ9E2T9_TEGGR</name>
<evidence type="ECO:0000313" key="3">
    <source>
        <dbReference type="Proteomes" id="UP001217089"/>
    </source>
</evidence>
<gene>
    <name evidence="2" type="ORF">KUTeg_023839</name>
</gene>
<protein>
    <recommendedName>
        <fullName evidence="4">Secreted protein</fullName>
    </recommendedName>
</protein>
<dbReference type="Proteomes" id="UP001217089">
    <property type="component" value="Unassembled WGS sequence"/>
</dbReference>
<accession>A0ABQ9E2T9</accession>
<keyword evidence="1" id="KW-0732">Signal</keyword>
<feature type="chain" id="PRO_5046773838" description="Secreted protein" evidence="1">
    <location>
        <begin position="21"/>
        <end position="69"/>
    </location>
</feature>
<keyword evidence="3" id="KW-1185">Reference proteome</keyword>
<feature type="signal peptide" evidence="1">
    <location>
        <begin position="1"/>
        <end position="20"/>
    </location>
</feature>
<comment type="caution">
    <text evidence="2">The sequence shown here is derived from an EMBL/GenBank/DDBJ whole genome shotgun (WGS) entry which is preliminary data.</text>
</comment>